<dbReference type="PANTHER" id="PTHR10134">
    <property type="entry name" value="CYTOCHROME B-C1 COMPLEX SUBUNIT RIESKE, MITOCHONDRIAL"/>
    <property type="match status" value="1"/>
</dbReference>
<dbReference type="InterPro" id="IPR017941">
    <property type="entry name" value="Rieske_2Fe-2S"/>
</dbReference>
<dbReference type="KEGG" id="aqg:HRU87_01175"/>
<keyword evidence="6" id="KW-0411">Iron-sulfur</keyword>
<dbReference type="EMBL" id="CP054056">
    <property type="protein sequence ID" value="QKJ24850.1"/>
    <property type="molecule type" value="Genomic_DNA"/>
</dbReference>
<proteinExistence type="predicted"/>
<evidence type="ECO:0000256" key="8">
    <source>
        <dbReference type="ARBA" id="ARBA00029586"/>
    </source>
</evidence>
<protein>
    <recommendedName>
        <fullName evidence="2">Cytochrome bc1 complex Rieske iron-sulfur subunit</fullName>
    </recommendedName>
    <alternativeName>
        <fullName evidence="8">Cytochrome bc1 reductase complex subunit QcrA</fullName>
    </alternativeName>
</protein>
<dbReference type="PROSITE" id="PS51257">
    <property type="entry name" value="PROKAR_LIPOPROTEIN"/>
    <property type="match status" value="1"/>
</dbReference>
<dbReference type="GO" id="GO:0051537">
    <property type="term" value="F:2 iron, 2 sulfur cluster binding"/>
    <property type="evidence" value="ECO:0007669"/>
    <property type="project" value="UniProtKB-KW"/>
</dbReference>
<comment type="function">
    <text evidence="1">Iron-sulfur subunit of the cytochrome bc1 complex, an essential component of the respiratory electron transport chain required for ATP synthesis. The bc1 complex catalyzes the oxidation of menaquinol and the reduction of cytochrome c in the respiratory chain. The bc1 complex operates through a Q-cycle mechanism that couples electron transfer to generation of the proton gradient that drives ATP synthesis.</text>
</comment>
<feature type="chain" id="PRO_5038384613" description="Cytochrome bc1 complex Rieske iron-sulfur subunit" evidence="10">
    <location>
        <begin position="21"/>
        <end position="141"/>
    </location>
</feature>
<evidence type="ECO:0000313" key="13">
    <source>
        <dbReference type="Proteomes" id="UP000501003"/>
    </source>
</evidence>
<evidence type="ECO:0000259" key="11">
    <source>
        <dbReference type="PROSITE" id="PS51296"/>
    </source>
</evidence>
<keyword evidence="3" id="KW-0001">2Fe-2S</keyword>
<evidence type="ECO:0000256" key="10">
    <source>
        <dbReference type="SAM" id="SignalP"/>
    </source>
</evidence>
<accession>A0A7D4QB06</accession>
<evidence type="ECO:0000256" key="4">
    <source>
        <dbReference type="ARBA" id="ARBA00022723"/>
    </source>
</evidence>
<keyword evidence="5" id="KW-0408">Iron</keyword>
<sequence>MSLTRRAALGGIAASTVVLAGCAAAEETATPVASETQAATSGAIMLAMVNEVPVGSGTKFPVDEMLTVLVTQPTEGNFKAFSATCTHSGCIVNGVEETEIVCGCHGARFDSESGMVLAGPAKTALGRIPVEIRGEEIWITL</sequence>
<organism evidence="12 13">
    <name type="scientific">Aquiluna borgnonia</name>
    <dbReference type="NCBI Taxonomy" id="2499157"/>
    <lineage>
        <taxon>Bacteria</taxon>
        <taxon>Bacillati</taxon>
        <taxon>Actinomycetota</taxon>
        <taxon>Actinomycetes</taxon>
        <taxon>Micrococcales</taxon>
        <taxon>Microbacteriaceae</taxon>
        <taxon>Luna cluster</taxon>
        <taxon>Luna-1 subcluster</taxon>
        <taxon>Aquiluna</taxon>
    </lineage>
</organism>
<keyword evidence="7" id="KW-1015">Disulfide bond</keyword>
<dbReference type="GO" id="GO:0016705">
    <property type="term" value="F:oxidoreductase activity, acting on paired donors, with incorporation or reduction of molecular oxygen"/>
    <property type="evidence" value="ECO:0007669"/>
    <property type="project" value="UniProtKB-ARBA"/>
</dbReference>
<evidence type="ECO:0000256" key="3">
    <source>
        <dbReference type="ARBA" id="ARBA00022714"/>
    </source>
</evidence>
<keyword evidence="4" id="KW-0479">Metal-binding</keyword>
<keyword evidence="13" id="KW-1185">Reference proteome</keyword>
<dbReference type="PRINTS" id="PR00162">
    <property type="entry name" value="RIESKE"/>
</dbReference>
<name>A0A7D4QB06_9MICO</name>
<dbReference type="Gene3D" id="2.102.10.10">
    <property type="entry name" value="Rieske [2Fe-2S] iron-sulphur domain"/>
    <property type="match status" value="1"/>
</dbReference>
<feature type="signal peptide" evidence="10">
    <location>
        <begin position="1"/>
        <end position="20"/>
    </location>
</feature>
<dbReference type="Pfam" id="PF00355">
    <property type="entry name" value="Rieske"/>
    <property type="match status" value="1"/>
</dbReference>
<gene>
    <name evidence="12" type="ORF">HRU87_01175</name>
</gene>
<comment type="cofactor">
    <cofactor evidence="9">
        <name>[2Fe-2S] cluster</name>
        <dbReference type="ChEBI" id="CHEBI:190135"/>
    </cofactor>
</comment>
<dbReference type="CDD" id="cd03467">
    <property type="entry name" value="Rieske"/>
    <property type="match status" value="1"/>
</dbReference>
<evidence type="ECO:0000256" key="2">
    <source>
        <dbReference type="ARBA" id="ARBA00015816"/>
    </source>
</evidence>
<dbReference type="Proteomes" id="UP000501003">
    <property type="component" value="Chromosome"/>
</dbReference>
<dbReference type="PROSITE" id="PS51318">
    <property type="entry name" value="TAT"/>
    <property type="match status" value="1"/>
</dbReference>
<evidence type="ECO:0000256" key="6">
    <source>
        <dbReference type="ARBA" id="ARBA00023014"/>
    </source>
</evidence>
<evidence type="ECO:0000313" key="12">
    <source>
        <dbReference type="EMBL" id="QKJ24850.1"/>
    </source>
</evidence>
<evidence type="ECO:0000256" key="1">
    <source>
        <dbReference type="ARBA" id="ARBA00002494"/>
    </source>
</evidence>
<dbReference type="GO" id="GO:0046872">
    <property type="term" value="F:metal ion binding"/>
    <property type="evidence" value="ECO:0007669"/>
    <property type="project" value="UniProtKB-KW"/>
</dbReference>
<dbReference type="GO" id="GO:0004497">
    <property type="term" value="F:monooxygenase activity"/>
    <property type="evidence" value="ECO:0007669"/>
    <property type="project" value="UniProtKB-ARBA"/>
</dbReference>
<keyword evidence="10" id="KW-0732">Signal</keyword>
<dbReference type="InterPro" id="IPR006311">
    <property type="entry name" value="TAT_signal"/>
</dbReference>
<evidence type="ECO:0000256" key="7">
    <source>
        <dbReference type="ARBA" id="ARBA00023157"/>
    </source>
</evidence>
<dbReference type="GO" id="GO:0016020">
    <property type="term" value="C:membrane"/>
    <property type="evidence" value="ECO:0007669"/>
    <property type="project" value="InterPro"/>
</dbReference>
<dbReference type="InterPro" id="IPR014349">
    <property type="entry name" value="Rieske_Fe-S_prot"/>
</dbReference>
<evidence type="ECO:0000256" key="5">
    <source>
        <dbReference type="ARBA" id="ARBA00023004"/>
    </source>
</evidence>
<dbReference type="InterPro" id="IPR036922">
    <property type="entry name" value="Rieske_2Fe-2S_sf"/>
</dbReference>
<dbReference type="RefSeq" id="WP_173493147.1">
    <property type="nucleotide sequence ID" value="NZ_CP054056.1"/>
</dbReference>
<reference evidence="12 13" key="1">
    <citation type="submission" date="2020-05" db="EMBL/GenBank/DDBJ databases">
        <title>Aquirufa sp. strain 15G-AUS-rot a new Aquirufa species.</title>
        <authorList>
            <person name="Pitt A."/>
            <person name="Hahn M.W."/>
        </authorList>
    </citation>
    <scope>NUCLEOTIDE SEQUENCE [LARGE SCALE GENOMIC DNA]</scope>
    <source>
        <strain evidence="12 13">15G-AUS-rot</strain>
    </source>
</reference>
<dbReference type="InterPro" id="IPR005805">
    <property type="entry name" value="Rieske_Fe-S_prot_C"/>
</dbReference>
<evidence type="ECO:0000256" key="9">
    <source>
        <dbReference type="ARBA" id="ARBA00034078"/>
    </source>
</evidence>
<dbReference type="SUPFAM" id="SSF50022">
    <property type="entry name" value="ISP domain"/>
    <property type="match status" value="1"/>
</dbReference>
<feature type="domain" description="Rieske" evidence="11">
    <location>
        <begin position="44"/>
        <end position="139"/>
    </location>
</feature>
<dbReference type="AlphaFoldDB" id="A0A7D4QB06"/>
<dbReference type="PROSITE" id="PS51296">
    <property type="entry name" value="RIESKE"/>
    <property type="match status" value="1"/>
</dbReference>